<accession>A0ABT9RB17</accession>
<proteinExistence type="predicted"/>
<evidence type="ECO:0000313" key="2">
    <source>
        <dbReference type="Proteomes" id="UP001230426"/>
    </source>
</evidence>
<evidence type="ECO:0000313" key="1">
    <source>
        <dbReference type="EMBL" id="MDP9866047.1"/>
    </source>
</evidence>
<dbReference type="Proteomes" id="UP001230426">
    <property type="component" value="Unassembled WGS sequence"/>
</dbReference>
<keyword evidence="2" id="KW-1185">Reference proteome</keyword>
<name>A0ABT9RB17_9ACTN</name>
<organism evidence="1 2">
    <name type="scientific">Streptosporangium brasiliense</name>
    <dbReference type="NCBI Taxonomy" id="47480"/>
    <lineage>
        <taxon>Bacteria</taxon>
        <taxon>Bacillati</taxon>
        <taxon>Actinomycetota</taxon>
        <taxon>Actinomycetes</taxon>
        <taxon>Streptosporangiales</taxon>
        <taxon>Streptosporangiaceae</taxon>
        <taxon>Streptosporangium</taxon>
    </lineage>
</organism>
<protein>
    <submittedName>
        <fullName evidence="1">Uncharacterized protein</fullName>
    </submittedName>
</protein>
<reference evidence="1 2" key="1">
    <citation type="submission" date="2023-07" db="EMBL/GenBank/DDBJ databases">
        <title>Sequencing the genomes of 1000 actinobacteria strains.</title>
        <authorList>
            <person name="Klenk H.-P."/>
        </authorList>
    </citation>
    <scope>NUCLEOTIDE SEQUENCE [LARGE SCALE GENOMIC DNA]</scope>
    <source>
        <strain evidence="1 2">DSM 44109</strain>
    </source>
</reference>
<comment type="caution">
    <text evidence="1">The sequence shown here is derived from an EMBL/GenBank/DDBJ whole genome shotgun (WGS) entry which is preliminary data.</text>
</comment>
<sequence length="46" mass="4872">MHRIGGRVARITLRGRWPVLSRGCLRCLSGGLTGAATVLAAPAGRW</sequence>
<dbReference type="EMBL" id="JAUSRB010000002">
    <property type="protein sequence ID" value="MDP9866047.1"/>
    <property type="molecule type" value="Genomic_DNA"/>
</dbReference>
<gene>
    <name evidence="1" type="ORF">J2S55_005313</name>
</gene>